<dbReference type="RefSeq" id="WP_215871912.1">
    <property type="nucleotide sequence ID" value="NZ_JAAXYO010000039.1"/>
</dbReference>
<evidence type="ECO:0000313" key="2">
    <source>
        <dbReference type="EMBL" id="MBU2787340.1"/>
    </source>
</evidence>
<protein>
    <submittedName>
        <fullName evidence="2">AAA domain-containing protein</fullName>
    </submittedName>
</protein>
<dbReference type="Pfam" id="PF17863">
    <property type="entry name" value="AAA_lid_2"/>
    <property type="match status" value="1"/>
</dbReference>
<dbReference type="InterPro" id="IPR050764">
    <property type="entry name" value="CbbQ/NirQ/NorQ/GpvN"/>
</dbReference>
<dbReference type="SMART" id="SM00382">
    <property type="entry name" value="AAA"/>
    <property type="match status" value="1"/>
</dbReference>
<dbReference type="Gene3D" id="1.10.8.80">
    <property type="entry name" value="Magnesium chelatase subunit I, C-Terminal domain"/>
    <property type="match status" value="1"/>
</dbReference>
<dbReference type="AlphaFoldDB" id="A0AAE3CJF5"/>
<accession>A0AAE3CJF5</accession>
<proteinExistence type="predicted"/>
<name>A0AAE3CJF5_9PROT</name>
<dbReference type="CDD" id="cd00009">
    <property type="entry name" value="AAA"/>
    <property type="match status" value="1"/>
</dbReference>
<gene>
    <name evidence="2" type="ORF">HFQ13_03800</name>
</gene>
<feature type="domain" description="AAA+ ATPase" evidence="1">
    <location>
        <begin position="33"/>
        <end position="174"/>
    </location>
</feature>
<dbReference type="PIRSF" id="PIRSF002849">
    <property type="entry name" value="AAA_ATPase_chaperone_MoxR_prd"/>
    <property type="match status" value="1"/>
</dbReference>
<dbReference type="InterPro" id="IPR027417">
    <property type="entry name" value="P-loop_NTPase"/>
</dbReference>
<reference evidence="2" key="1">
    <citation type="journal article" date="2021" name="ISME J.">
        <title>Genomic evolution of the class Acidithiobacillia: deep-branching Proteobacteria living in extreme acidic conditions.</title>
        <authorList>
            <person name="Moya-Beltran A."/>
            <person name="Beard S."/>
            <person name="Rojas-Villalobos C."/>
            <person name="Issotta F."/>
            <person name="Gallardo Y."/>
            <person name="Ulloa R."/>
            <person name="Giaveno A."/>
            <person name="Degli Esposti M."/>
            <person name="Johnson D.B."/>
            <person name="Quatrini R."/>
        </authorList>
    </citation>
    <scope>NUCLEOTIDE SEQUENCE</scope>
    <source>
        <strain evidence="2">VAN18-1</strain>
    </source>
</reference>
<evidence type="ECO:0000313" key="3">
    <source>
        <dbReference type="Proteomes" id="UP001197378"/>
    </source>
</evidence>
<dbReference type="GO" id="GO:0016887">
    <property type="term" value="F:ATP hydrolysis activity"/>
    <property type="evidence" value="ECO:0007669"/>
    <property type="project" value="InterPro"/>
</dbReference>
<dbReference type="Gene3D" id="3.40.50.300">
    <property type="entry name" value="P-loop containing nucleotide triphosphate hydrolases"/>
    <property type="match status" value="1"/>
</dbReference>
<dbReference type="PANTHER" id="PTHR42759">
    <property type="entry name" value="MOXR FAMILY PROTEIN"/>
    <property type="match status" value="1"/>
</dbReference>
<dbReference type="GO" id="GO:0005524">
    <property type="term" value="F:ATP binding"/>
    <property type="evidence" value="ECO:0007669"/>
    <property type="project" value="InterPro"/>
</dbReference>
<dbReference type="InterPro" id="IPR011703">
    <property type="entry name" value="ATPase_AAA-3"/>
</dbReference>
<keyword evidence="3" id="KW-1185">Reference proteome</keyword>
<dbReference type="SUPFAM" id="SSF52540">
    <property type="entry name" value="P-loop containing nucleoside triphosphate hydrolases"/>
    <property type="match status" value="1"/>
</dbReference>
<organism evidence="2 3">
    <name type="scientific">Igneacidithiobacillus copahuensis</name>
    <dbReference type="NCBI Taxonomy" id="2724909"/>
    <lineage>
        <taxon>Bacteria</taxon>
        <taxon>Pseudomonadati</taxon>
        <taxon>Pseudomonadota</taxon>
        <taxon>Acidithiobacillia</taxon>
        <taxon>Acidithiobacillales</taxon>
        <taxon>Acidithiobacillaceae</taxon>
        <taxon>Igneacidithiobacillus</taxon>
    </lineage>
</organism>
<dbReference type="InterPro" id="IPR003593">
    <property type="entry name" value="AAA+_ATPase"/>
</dbReference>
<sequence length="303" mass="33134">MTETSPAALLRQLAQIVLDKEPQIRLVLTALIAGGHVLLEDLPGLGKTTLALGLARSLNLAFARLQMTADTLPGDILGSSFYDPAQQAFVFRRGPIFHSLLLIDEINRAPPRAQSALMEAMAEGQVSLEGASHPLPNPFFVIATQNPQEFDGVFPLPENQLDRFLLSLSLGYPSRMAEERLLQGEALAPEAVPALATEATLLDWQRSARQVFLSPEIRAMLLDLAEYSRRESSLRFGVSPRGLLALQAALRGWAFLQQRDFVAPEDLPAVAPAVLGHRLRWRDPGEPRVQLAGLLKQCWGLGG</sequence>
<dbReference type="EMBL" id="JAAXYO010000039">
    <property type="protein sequence ID" value="MBU2787340.1"/>
    <property type="molecule type" value="Genomic_DNA"/>
</dbReference>
<dbReference type="InterPro" id="IPR041628">
    <property type="entry name" value="ChlI/MoxR_AAA_lid"/>
</dbReference>
<comment type="caution">
    <text evidence="2">The sequence shown here is derived from an EMBL/GenBank/DDBJ whole genome shotgun (WGS) entry which is preliminary data.</text>
</comment>
<dbReference type="Proteomes" id="UP001197378">
    <property type="component" value="Unassembled WGS sequence"/>
</dbReference>
<evidence type="ECO:0000259" key="1">
    <source>
        <dbReference type="SMART" id="SM00382"/>
    </source>
</evidence>
<dbReference type="Pfam" id="PF07726">
    <property type="entry name" value="AAA_3"/>
    <property type="match status" value="1"/>
</dbReference>
<dbReference type="PANTHER" id="PTHR42759:SF5">
    <property type="entry name" value="METHANOL DEHYDROGENASE REGULATOR"/>
    <property type="match status" value="1"/>
</dbReference>